<dbReference type="PANTHER" id="PTHR10204:SF34">
    <property type="entry name" value="NAD(P)H DEHYDROGENASE [QUINONE] 1 ISOFORM 1"/>
    <property type="match status" value="1"/>
</dbReference>
<dbReference type="GO" id="GO:0005829">
    <property type="term" value="C:cytosol"/>
    <property type="evidence" value="ECO:0007669"/>
    <property type="project" value="TreeGrafter"/>
</dbReference>
<protein>
    <submittedName>
        <fullName evidence="5">Flavodoxin family protein</fullName>
    </submittedName>
</protein>
<sequence>MKVLIVFAHPEPKSFNGALKDKAVATLTALGHEVRVSDLYQMKWRADLGMDDFTGPRANPDYLDLSAEQEHMFATSKPTPDVAVEQEKVLWADLIIFQYPMWWFGMPAILKGWVDRVMTRGFAYATGRKYDTGMFKGRKAMISTTTGTASSLYEPDGVDGDINHLLWPIHNGIFKYLGFDVLPPHLSWMPARVSAEERALYLASYEERLRTLEQTPPLFFHPFEDYSTDQRLKPGVIARSGFQWNTGAGQSREEAADQFTAPNASKFG</sequence>
<dbReference type="Pfam" id="PF02525">
    <property type="entry name" value="Flavodoxin_2"/>
    <property type="match status" value="1"/>
</dbReference>
<proteinExistence type="inferred from homology"/>
<dbReference type="SUPFAM" id="SSF52218">
    <property type="entry name" value="Flavoproteins"/>
    <property type="match status" value="1"/>
</dbReference>
<dbReference type="InterPro" id="IPR003680">
    <property type="entry name" value="Flavodoxin_fold"/>
</dbReference>
<dbReference type="Proteomes" id="UP000256838">
    <property type="component" value="Unassembled WGS sequence"/>
</dbReference>
<evidence type="ECO:0000256" key="3">
    <source>
        <dbReference type="SAM" id="MobiDB-lite"/>
    </source>
</evidence>
<dbReference type="GO" id="GO:0003955">
    <property type="term" value="F:NAD(P)H dehydrogenase (quinone) activity"/>
    <property type="evidence" value="ECO:0007669"/>
    <property type="project" value="TreeGrafter"/>
</dbReference>
<feature type="region of interest" description="Disordered" evidence="3">
    <location>
        <begin position="249"/>
        <end position="268"/>
    </location>
</feature>
<dbReference type="EMBL" id="QRGA01000004">
    <property type="protein sequence ID" value="RDU99447.1"/>
    <property type="molecule type" value="Genomic_DNA"/>
</dbReference>
<evidence type="ECO:0000259" key="4">
    <source>
        <dbReference type="Pfam" id="PF02525"/>
    </source>
</evidence>
<dbReference type="PANTHER" id="PTHR10204">
    <property type="entry name" value="NAD P H OXIDOREDUCTASE-RELATED"/>
    <property type="match status" value="1"/>
</dbReference>
<reference evidence="5 6" key="1">
    <citation type="submission" date="2018-08" db="EMBL/GenBank/DDBJ databases">
        <title>Paraburkholderia sp. DHOM06 isolated from forest soil.</title>
        <authorList>
            <person name="Gao Z.-H."/>
            <person name="Qiu L.-H."/>
        </authorList>
    </citation>
    <scope>NUCLEOTIDE SEQUENCE [LARGE SCALE GENOMIC DNA]</scope>
    <source>
        <strain evidence="5 6">DHOM06</strain>
    </source>
</reference>
<evidence type="ECO:0000256" key="1">
    <source>
        <dbReference type="ARBA" id="ARBA00006252"/>
    </source>
</evidence>
<name>A0A3D8K1V8_9BURK</name>
<keyword evidence="2" id="KW-0560">Oxidoreductase</keyword>
<dbReference type="AlphaFoldDB" id="A0A3D8K1V8"/>
<evidence type="ECO:0000313" key="5">
    <source>
        <dbReference type="EMBL" id="RDU99447.1"/>
    </source>
</evidence>
<dbReference type="InterPro" id="IPR029039">
    <property type="entry name" value="Flavoprotein-like_sf"/>
</dbReference>
<dbReference type="Gene3D" id="3.40.50.360">
    <property type="match status" value="1"/>
</dbReference>
<accession>A0A3D8K1V8</accession>
<comment type="caution">
    <text evidence="5">The sequence shown here is derived from an EMBL/GenBank/DDBJ whole genome shotgun (WGS) entry which is preliminary data.</text>
</comment>
<gene>
    <name evidence="5" type="ORF">DWV00_07210</name>
</gene>
<feature type="domain" description="Flavodoxin-like fold" evidence="4">
    <location>
        <begin position="1"/>
        <end position="208"/>
    </location>
</feature>
<evidence type="ECO:0000313" key="6">
    <source>
        <dbReference type="Proteomes" id="UP000256838"/>
    </source>
</evidence>
<organism evidence="5 6">
    <name type="scientific">Trinickia dinghuensis</name>
    <dbReference type="NCBI Taxonomy" id="2291023"/>
    <lineage>
        <taxon>Bacteria</taxon>
        <taxon>Pseudomonadati</taxon>
        <taxon>Pseudomonadota</taxon>
        <taxon>Betaproteobacteria</taxon>
        <taxon>Burkholderiales</taxon>
        <taxon>Burkholderiaceae</taxon>
        <taxon>Trinickia</taxon>
    </lineage>
</organism>
<evidence type="ECO:0000256" key="2">
    <source>
        <dbReference type="ARBA" id="ARBA00023002"/>
    </source>
</evidence>
<comment type="similarity">
    <text evidence="1">Belongs to the NAD(P)H dehydrogenase (quinone) family.</text>
</comment>
<keyword evidence="6" id="KW-1185">Reference proteome</keyword>
<dbReference type="OrthoDB" id="9798454at2"/>
<dbReference type="InterPro" id="IPR051545">
    <property type="entry name" value="NAD(P)H_dehydrogenase_qn"/>
</dbReference>